<dbReference type="InterPro" id="IPR021133">
    <property type="entry name" value="HEAT_type_2"/>
</dbReference>
<dbReference type="Pfam" id="PF12612">
    <property type="entry name" value="TFCD_C"/>
    <property type="match status" value="1"/>
</dbReference>
<feature type="domain" description="Tubulin-folding cofactor D ARM repeats" evidence="4">
    <location>
        <begin position="338"/>
        <end position="544"/>
    </location>
</feature>
<dbReference type="VEuPathDB" id="FungiDB:JI435_089770"/>
<sequence>MSAGEDDDVKLQRASASLITDFEHILPRLLRKRKHGLVPVGVMHKACSLIEPFQEDPQILDTHLKTFIPPLVDAYLDTLSISSETPQKAHVPLSHAVCCILNTFCKVRGEKVIKGFLSNEPRYLLPILQELEVGRNYRAGNGDACPHEHVVPWVERYILLSWLSHLMLAPFPLASMSGLESSEPVSTLLGAELPAKAPAITLRVLSVCFGLLRSASKERTAAANLLAKLCMRPDMQKLGMLDKLANWSVLCLESADETQGDIHQCLGMLSFLSGLVASTTNDEVAGSLSAIYRACRSLLNLKHLSWIKSSAVARKIIVKILRNIVIHTLHPTAVLVELDSTTVLEEVIEYLLEAVADGDTPVRYGASKALSVITLKLETEMANEVLEAILGSLNESVYWEGSKRNLSGVNALRWHGLTLTLAQLLYRKAIATSRLPEVLNALLLSLSFEQRSPTGGSVGTNVRDSACFGVWALSRRYATSDLLVVDTAAIRACDHRESLSVPQALAIELLTVACLDPAGNIRRGSSAALQELIGRHPDTVEQGIPLVQVVDFHAVGLRQRAMCDVATRVGDLHRLYWEALFDHLLSWRGTGALDNDSRLFAAQALGLLTKTRSPHTVRILSDRVCHEIAKLRPRQVEERQGLVSALAAIINTLSGQTAPRDAPSAAEALLTSKKALLPLWQLLRTRLQLDDKDYTSPALRPELTASSLALFIASIASLTIQLPQSSWPEDVPIANVIHVLNLCLARHEDSVLEAVRLTTPVVISLLSVNNKSVLCTTVCSWLTTLEKESSFNGLRCAGHAIALGSAYPILQGQPPNDPNSFTDIRRRIIEVLTFRCTSAVAVEARTVSLQALTIVVSSSHKLEALVENQIIAALHIALNDYTITERGDVGSLVRTAALRNVGAGWAAGNLQLEGSEVHQKVHADVYRLSLEKLDKIRGVASRILRMRIPSSFEKSETPSEDVSSVKYFHDALQVFLSTTQDTVKEAIILGYVSSAGLGSESVTHNARKALLRFFAALQVDSAIVTSQLSVADVANCMLQLFKSNIDNDRVLLPLLETIAFLFDMRVLQRLVSSSSFNFRSLLSHTQKAHFKSSHMQKLHFALDLYRGLGEIPTTASDTITKVVNMLLHPFPKVRIAAAETLWSLTQLESLKLQDWNLPSTSLKSAVNSVKAELASISDGVS</sequence>
<dbReference type="InterPro" id="IPR022577">
    <property type="entry name" value="TBCD_C"/>
</dbReference>
<dbReference type="InterPro" id="IPR016024">
    <property type="entry name" value="ARM-type_fold"/>
</dbReference>
<reference evidence="6" key="1">
    <citation type="journal article" date="2021" name="BMC Genomics">
        <title>Chromosome-level genome assembly and manually-curated proteome of model necrotroph Parastagonospora nodorum Sn15 reveals a genome-wide trove of candidate effector homologs, and redundancy of virulence-related functions within an accessory chromosome.</title>
        <authorList>
            <person name="Bertazzoni S."/>
            <person name="Jones D.A.B."/>
            <person name="Phan H.T."/>
            <person name="Tan K.-C."/>
            <person name="Hane J.K."/>
        </authorList>
    </citation>
    <scope>NUCLEOTIDE SEQUENCE [LARGE SCALE GENOMIC DNA]</scope>
    <source>
        <strain evidence="6">SN15 / ATCC MYA-4574 / FGSC 10173)</strain>
    </source>
</reference>
<gene>
    <name evidence="5" type="ORF">JI435_089770</name>
</gene>
<proteinExistence type="predicted"/>
<dbReference type="GO" id="GO:0005096">
    <property type="term" value="F:GTPase activator activity"/>
    <property type="evidence" value="ECO:0007669"/>
    <property type="project" value="InterPro"/>
</dbReference>
<protein>
    <recommendedName>
        <fullName evidence="7">Tubulin-specific chaperone D C-terminal domain-containing protein</fullName>
    </recommendedName>
</protein>
<dbReference type="GO" id="GO:0048487">
    <property type="term" value="F:beta-tubulin binding"/>
    <property type="evidence" value="ECO:0007669"/>
    <property type="project" value="InterPro"/>
</dbReference>
<dbReference type="GO" id="GO:0007021">
    <property type="term" value="P:tubulin complex assembly"/>
    <property type="evidence" value="ECO:0007669"/>
    <property type="project" value="InterPro"/>
</dbReference>
<dbReference type="PROSITE" id="PS50077">
    <property type="entry name" value="HEAT_REPEAT"/>
    <property type="match status" value="1"/>
</dbReference>
<evidence type="ECO:0000256" key="2">
    <source>
        <dbReference type="PROSITE-ProRule" id="PRU00103"/>
    </source>
</evidence>
<dbReference type="PANTHER" id="PTHR12658:SF0">
    <property type="entry name" value="TUBULIN-SPECIFIC CHAPERONE D"/>
    <property type="match status" value="1"/>
</dbReference>
<dbReference type="SUPFAM" id="SSF48371">
    <property type="entry name" value="ARM repeat"/>
    <property type="match status" value="1"/>
</dbReference>
<dbReference type="Pfam" id="PF25767">
    <property type="entry name" value="ARM_TBCD_2nd"/>
    <property type="match status" value="1"/>
</dbReference>
<dbReference type="PANTHER" id="PTHR12658">
    <property type="entry name" value="BETA-TUBULIN COFACTOR D"/>
    <property type="match status" value="1"/>
</dbReference>
<evidence type="ECO:0000259" key="3">
    <source>
        <dbReference type="Pfam" id="PF12612"/>
    </source>
</evidence>
<dbReference type="Proteomes" id="UP000663193">
    <property type="component" value="Chromosome 7"/>
</dbReference>
<organism evidence="5 6">
    <name type="scientific">Phaeosphaeria nodorum (strain SN15 / ATCC MYA-4574 / FGSC 10173)</name>
    <name type="common">Glume blotch fungus</name>
    <name type="synonym">Parastagonospora nodorum</name>
    <dbReference type="NCBI Taxonomy" id="321614"/>
    <lineage>
        <taxon>Eukaryota</taxon>
        <taxon>Fungi</taxon>
        <taxon>Dikarya</taxon>
        <taxon>Ascomycota</taxon>
        <taxon>Pezizomycotina</taxon>
        <taxon>Dothideomycetes</taxon>
        <taxon>Pleosporomycetidae</taxon>
        <taxon>Pleosporales</taxon>
        <taxon>Pleosporineae</taxon>
        <taxon>Phaeosphaeriaceae</taxon>
        <taxon>Parastagonospora</taxon>
    </lineage>
</organism>
<feature type="domain" description="Tubulin-folding cofactor D C-terminal" evidence="3">
    <location>
        <begin position="920"/>
        <end position="1097"/>
    </location>
</feature>
<evidence type="ECO:0000259" key="4">
    <source>
        <dbReference type="Pfam" id="PF25767"/>
    </source>
</evidence>
<dbReference type="GO" id="GO:0007023">
    <property type="term" value="P:post-chaperonin tubulin folding pathway"/>
    <property type="evidence" value="ECO:0007669"/>
    <property type="project" value="InterPro"/>
</dbReference>
<dbReference type="Pfam" id="PF23579">
    <property type="entry name" value="ARM_TBCD"/>
    <property type="match status" value="1"/>
</dbReference>
<evidence type="ECO:0000313" key="6">
    <source>
        <dbReference type="Proteomes" id="UP000663193"/>
    </source>
</evidence>
<keyword evidence="1" id="KW-0143">Chaperone</keyword>
<dbReference type="EMBL" id="CP069029">
    <property type="protein sequence ID" value="QRC97231.1"/>
    <property type="molecule type" value="Genomic_DNA"/>
</dbReference>
<dbReference type="AlphaFoldDB" id="A0A7U2I2B7"/>
<evidence type="ECO:0000313" key="5">
    <source>
        <dbReference type="EMBL" id="QRC97231.1"/>
    </source>
</evidence>
<dbReference type="InterPro" id="IPR033162">
    <property type="entry name" value="TBCD"/>
</dbReference>
<dbReference type="InterPro" id="IPR058033">
    <property type="entry name" value="ARM_TBCD_2nd"/>
</dbReference>
<feature type="repeat" description="HEAT" evidence="2">
    <location>
        <begin position="347"/>
        <end position="384"/>
    </location>
</feature>
<evidence type="ECO:0008006" key="7">
    <source>
        <dbReference type="Google" id="ProtNLM"/>
    </source>
</evidence>
<keyword evidence="6" id="KW-1185">Reference proteome</keyword>
<name>A0A7U2I2B7_PHANO</name>
<dbReference type="OrthoDB" id="10253476at2759"/>
<accession>A0A7U2I2B7</accession>
<evidence type="ECO:0000256" key="1">
    <source>
        <dbReference type="ARBA" id="ARBA00023186"/>
    </source>
</evidence>